<sequence length="85" mass="10300">MEYRATLFRSERDLHFPDPPVRHREVFNPSLTSYCPRYFCTRLLHNYFWFSLGQLMYRVSYALTERNRGSPLFCNCQVPMEVVIE</sequence>
<gene>
    <name evidence="1" type="ORF">CEXT_606871</name>
</gene>
<protein>
    <submittedName>
        <fullName evidence="1">Uncharacterized protein</fullName>
    </submittedName>
</protein>
<evidence type="ECO:0000313" key="1">
    <source>
        <dbReference type="EMBL" id="GIY27089.1"/>
    </source>
</evidence>
<organism evidence="1 2">
    <name type="scientific">Caerostris extrusa</name>
    <name type="common">Bark spider</name>
    <name type="synonym">Caerostris bankana</name>
    <dbReference type="NCBI Taxonomy" id="172846"/>
    <lineage>
        <taxon>Eukaryota</taxon>
        <taxon>Metazoa</taxon>
        <taxon>Ecdysozoa</taxon>
        <taxon>Arthropoda</taxon>
        <taxon>Chelicerata</taxon>
        <taxon>Arachnida</taxon>
        <taxon>Araneae</taxon>
        <taxon>Araneomorphae</taxon>
        <taxon>Entelegynae</taxon>
        <taxon>Araneoidea</taxon>
        <taxon>Araneidae</taxon>
        <taxon>Caerostris</taxon>
    </lineage>
</organism>
<proteinExistence type="predicted"/>
<dbReference type="Proteomes" id="UP001054945">
    <property type="component" value="Unassembled WGS sequence"/>
</dbReference>
<accession>A0AAV4S152</accession>
<comment type="caution">
    <text evidence="1">The sequence shown here is derived from an EMBL/GenBank/DDBJ whole genome shotgun (WGS) entry which is preliminary data.</text>
</comment>
<dbReference type="AlphaFoldDB" id="A0AAV4S152"/>
<dbReference type="EMBL" id="BPLR01008769">
    <property type="protein sequence ID" value="GIY27089.1"/>
    <property type="molecule type" value="Genomic_DNA"/>
</dbReference>
<evidence type="ECO:0000313" key="2">
    <source>
        <dbReference type="Proteomes" id="UP001054945"/>
    </source>
</evidence>
<name>A0AAV4S152_CAEEX</name>
<reference evidence="1 2" key="1">
    <citation type="submission" date="2021-06" db="EMBL/GenBank/DDBJ databases">
        <title>Caerostris extrusa draft genome.</title>
        <authorList>
            <person name="Kono N."/>
            <person name="Arakawa K."/>
        </authorList>
    </citation>
    <scope>NUCLEOTIDE SEQUENCE [LARGE SCALE GENOMIC DNA]</scope>
</reference>
<keyword evidence="2" id="KW-1185">Reference proteome</keyword>